<gene>
    <name evidence="1" type="ORF">ACFFNY_29495</name>
</gene>
<accession>A0ABV5W5U5</accession>
<dbReference type="Proteomes" id="UP001589619">
    <property type="component" value="Unassembled WGS sequence"/>
</dbReference>
<organism evidence="1 2">
    <name type="scientific">Paenibacillus hodogayensis</name>
    <dbReference type="NCBI Taxonomy" id="279208"/>
    <lineage>
        <taxon>Bacteria</taxon>
        <taxon>Bacillati</taxon>
        <taxon>Bacillota</taxon>
        <taxon>Bacilli</taxon>
        <taxon>Bacillales</taxon>
        <taxon>Paenibacillaceae</taxon>
        <taxon>Paenibacillus</taxon>
    </lineage>
</organism>
<dbReference type="RefSeq" id="WP_344908801.1">
    <property type="nucleotide sequence ID" value="NZ_BAAAYO010000006.1"/>
</dbReference>
<reference evidence="1 2" key="1">
    <citation type="submission" date="2024-09" db="EMBL/GenBank/DDBJ databases">
        <authorList>
            <person name="Sun Q."/>
            <person name="Mori K."/>
        </authorList>
    </citation>
    <scope>NUCLEOTIDE SEQUENCE [LARGE SCALE GENOMIC DNA]</scope>
    <source>
        <strain evidence="1 2">JCM 12520</strain>
    </source>
</reference>
<evidence type="ECO:0000313" key="2">
    <source>
        <dbReference type="Proteomes" id="UP001589619"/>
    </source>
</evidence>
<name>A0ABV5W5U5_9BACL</name>
<comment type="caution">
    <text evidence="1">The sequence shown here is derived from an EMBL/GenBank/DDBJ whole genome shotgun (WGS) entry which is preliminary data.</text>
</comment>
<evidence type="ECO:0000313" key="1">
    <source>
        <dbReference type="EMBL" id="MFB9755735.1"/>
    </source>
</evidence>
<keyword evidence="2" id="KW-1185">Reference proteome</keyword>
<sequence length="357" mass="40030">MNNSDLTTRSFSTAEAKSALSATASEQTDFVRLLREHNESAATLYAKVSGDRCIEVLVPFKGKRCAHYGFGKDKHDDFILFRDGAVSELEADSTPAGGEEYLAHKKFEVLQSWSNKEFALSVSPAGSGFKHQWLPEHNRTGTVFAGSQHIWFDDTEITDWSAEPSFRKVLSVRIEQRMMARHPDEPSSPLAEIDCWHTIDRNGVSVRSEIRWLRPVSIAAGYGMMFPVDGSFPRSLVTGLGYTYEATATDNSSTDLIDDDRSRSYAYLHRAAGTETADRSAADIVVAMNVDDIAATFRYGQEGRRNNKPMVWLQHRNASIQKLYPHVYEHYTANSGETYEASGVYFIGELPQALYKR</sequence>
<proteinExistence type="predicted"/>
<dbReference type="EMBL" id="JBHMAG010000018">
    <property type="protein sequence ID" value="MFB9755735.1"/>
    <property type="molecule type" value="Genomic_DNA"/>
</dbReference>
<protein>
    <submittedName>
        <fullName evidence="1">Uncharacterized protein</fullName>
    </submittedName>
</protein>